<comment type="caution">
    <text evidence="2">The sequence shown here is derived from an EMBL/GenBank/DDBJ whole genome shotgun (WGS) entry which is preliminary data.</text>
</comment>
<feature type="transmembrane region" description="Helical" evidence="1">
    <location>
        <begin position="140"/>
        <end position="162"/>
    </location>
</feature>
<feature type="transmembrane region" description="Helical" evidence="1">
    <location>
        <begin position="68"/>
        <end position="91"/>
    </location>
</feature>
<dbReference type="RefSeq" id="WP_050667545.1">
    <property type="nucleotide sequence ID" value="NZ_CDDB01000080.1"/>
</dbReference>
<evidence type="ECO:0000313" key="2">
    <source>
        <dbReference type="EMBL" id="MBZ6068310.1"/>
    </source>
</evidence>
<organism evidence="2 3">
    <name type="scientific">Aeromonas schubertii</name>
    <dbReference type="NCBI Taxonomy" id="652"/>
    <lineage>
        <taxon>Bacteria</taxon>
        <taxon>Pseudomonadati</taxon>
        <taxon>Pseudomonadota</taxon>
        <taxon>Gammaproteobacteria</taxon>
        <taxon>Aeromonadales</taxon>
        <taxon>Aeromonadaceae</taxon>
        <taxon>Aeromonas</taxon>
    </lineage>
</organism>
<protein>
    <submittedName>
        <fullName evidence="2">Uncharacterized protein</fullName>
    </submittedName>
</protein>
<evidence type="ECO:0000256" key="1">
    <source>
        <dbReference type="SAM" id="Phobius"/>
    </source>
</evidence>
<reference evidence="2 3" key="1">
    <citation type="submission" date="2021-09" db="EMBL/GenBank/DDBJ databases">
        <title>Aeromonas schubertii isolated from Asian sea bass.</title>
        <authorList>
            <person name="Pinpimai K."/>
        </authorList>
    </citation>
    <scope>NUCLEOTIDE SEQUENCE [LARGE SCALE GENOMIC DNA]</scope>
    <source>
        <strain evidence="2 3">CHULA2021a</strain>
    </source>
</reference>
<sequence length="245" mass="26684">MRIGGDMERSLTQGYRLDIRGILQEGWTQTRVHGFGLLLAIAGVVAIWLLLTQVMVAPHLAGDEEQDLTLLLSLLITVLISPMTSALDMLGLQQSLGVRARAGQVFDFFRHFVRLGSLSLLSTLCTSLFGPLFAVLGLPVTLALVPSVLLGMGLIFSVPLVLERGVSPLQAILLSLRLFIRGLPTLLLLHGIMFVLFFLALIPMGLGLIWVAPLYYNIKGILYRDLCGIGVEVTEKPASPDHFNA</sequence>
<evidence type="ECO:0000313" key="3">
    <source>
        <dbReference type="Proteomes" id="UP000774958"/>
    </source>
</evidence>
<feature type="transmembrane region" description="Helical" evidence="1">
    <location>
        <begin position="183"/>
        <end position="216"/>
    </location>
</feature>
<dbReference type="EMBL" id="JAIRBT010000040">
    <property type="protein sequence ID" value="MBZ6068310.1"/>
    <property type="molecule type" value="Genomic_DNA"/>
</dbReference>
<keyword evidence="1" id="KW-1133">Transmembrane helix</keyword>
<keyword evidence="3" id="KW-1185">Reference proteome</keyword>
<proteinExistence type="predicted"/>
<accession>A0ABS7VGQ1</accession>
<dbReference type="Proteomes" id="UP000774958">
    <property type="component" value="Unassembled WGS sequence"/>
</dbReference>
<feature type="transmembrane region" description="Helical" evidence="1">
    <location>
        <begin position="35"/>
        <end position="56"/>
    </location>
</feature>
<keyword evidence="1" id="KW-0472">Membrane</keyword>
<keyword evidence="1" id="KW-0812">Transmembrane</keyword>
<gene>
    <name evidence="2" type="ORF">LA374_19180</name>
</gene>
<feature type="transmembrane region" description="Helical" evidence="1">
    <location>
        <begin position="112"/>
        <end position="134"/>
    </location>
</feature>
<name>A0ABS7VGQ1_9GAMM</name>